<keyword evidence="2 3" id="KW-0349">Heme</keyword>
<dbReference type="GO" id="GO:0004497">
    <property type="term" value="F:monooxygenase activity"/>
    <property type="evidence" value="ECO:0007669"/>
    <property type="project" value="UniProtKB-KW"/>
</dbReference>
<organism evidence="4 5">
    <name type="scientific">Batillaria attramentaria</name>
    <dbReference type="NCBI Taxonomy" id="370345"/>
    <lineage>
        <taxon>Eukaryota</taxon>
        <taxon>Metazoa</taxon>
        <taxon>Spiralia</taxon>
        <taxon>Lophotrochozoa</taxon>
        <taxon>Mollusca</taxon>
        <taxon>Gastropoda</taxon>
        <taxon>Caenogastropoda</taxon>
        <taxon>Sorbeoconcha</taxon>
        <taxon>Cerithioidea</taxon>
        <taxon>Batillariidae</taxon>
        <taxon>Batillaria</taxon>
    </lineage>
</organism>
<dbReference type="EMBL" id="JACVVK020000029">
    <property type="protein sequence ID" value="KAK7501782.1"/>
    <property type="molecule type" value="Genomic_DNA"/>
</dbReference>
<dbReference type="PRINTS" id="PR00385">
    <property type="entry name" value="P450"/>
</dbReference>
<comment type="similarity">
    <text evidence="1 3">Belongs to the cytochrome P450 family.</text>
</comment>
<dbReference type="CDD" id="cd20659">
    <property type="entry name" value="CYP4B_4F-like"/>
    <property type="match status" value="1"/>
</dbReference>
<name>A0ABD0LQR1_9CAEN</name>
<dbReference type="SUPFAM" id="SSF48264">
    <property type="entry name" value="Cytochrome P450"/>
    <property type="match status" value="1"/>
</dbReference>
<evidence type="ECO:0008006" key="6">
    <source>
        <dbReference type="Google" id="ProtNLM"/>
    </source>
</evidence>
<dbReference type="Gene3D" id="1.10.630.10">
    <property type="entry name" value="Cytochrome P450"/>
    <property type="match status" value="1"/>
</dbReference>
<reference evidence="4 5" key="1">
    <citation type="journal article" date="2023" name="Sci. Data">
        <title>Genome assembly of the Korean intertidal mud-creeper Batillaria attramentaria.</title>
        <authorList>
            <person name="Patra A.K."/>
            <person name="Ho P.T."/>
            <person name="Jun S."/>
            <person name="Lee S.J."/>
            <person name="Kim Y."/>
            <person name="Won Y.J."/>
        </authorList>
    </citation>
    <scope>NUCLEOTIDE SEQUENCE [LARGE SCALE GENOMIC DNA]</scope>
    <source>
        <strain evidence="4">Wonlab-2016</strain>
    </source>
</reference>
<dbReference type="Pfam" id="PF00067">
    <property type="entry name" value="p450"/>
    <property type="match status" value="1"/>
</dbReference>
<keyword evidence="2 3" id="KW-0408">Iron</keyword>
<sequence>MLTELLVSPALWITLAVLAAGWLVYAFLCWRQKFEFFNSLPGEENFSFIWGNLHMFPRPMTGAASFKFATGLLSKNRRWYRFWVGPFRPVIFLFHPDHCKAILQTSEPKPLGIGDTMKLALPWLGEGLVISNGERWYRSRHMLTPAFHFDILRPYVDVYNKAADILCENIDKLADTGKSFDIYPLLKLCTFDIILKCAMSVDLDIQLKGNALYFSDTFYRITVSGDEFYKCCDLVHEFAEDVIDKRRKELEEEGPPQKRYLDFLDILLTAKDESGKGLSKEEIRAEVDTFLFAGHETSSTALSWLLHLLTQNLDYQVRVQEEVESVLKDRDSTDVTWADLSKLETLTCCMKEALRLYPPAPGVLRILTKDMEMDGVTLPAGTRLIAMIMNLHRNPDVWEDPEEFRPERFEKEQTKDRSPYAFVPFSAGPRNCIGQVFAQNEIKVMASKVLFDLTPDPDHPVVPNSAAVLHSETGVWVYANRRILWH</sequence>
<dbReference type="GO" id="GO:0046872">
    <property type="term" value="F:metal ion binding"/>
    <property type="evidence" value="ECO:0007669"/>
    <property type="project" value="UniProtKB-KW"/>
</dbReference>
<evidence type="ECO:0000313" key="4">
    <source>
        <dbReference type="EMBL" id="KAK7501782.1"/>
    </source>
</evidence>
<protein>
    <recommendedName>
        <fullName evidence="6">Cytochrome P450</fullName>
    </recommendedName>
</protein>
<accession>A0ABD0LQR1</accession>
<comment type="cofactor">
    <cofactor evidence="2">
        <name>heme</name>
        <dbReference type="ChEBI" id="CHEBI:30413"/>
    </cofactor>
</comment>
<dbReference type="PROSITE" id="PS00086">
    <property type="entry name" value="CYTOCHROME_P450"/>
    <property type="match status" value="1"/>
</dbReference>
<evidence type="ECO:0000256" key="2">
    <source>
        <dbReference type="PIRSR" id="PIRSR602401-1"/>
    </source>
</evidence>
<evidence type="ECO:0000256" key="1">
    <source>
        <dbReference type="ARBA" id="ARBA00010617"/>
    </source>
</evidence>
<keyword evidence="5" id="KW-1185">Reference proteome</keyword>
<gene>
    <name evidence="4" type="ORF">BaRGS_00006868</name>
</gene>
<keyword evidence="2 3" id="KW-0479">Metal-binding</keyword>
<dbReference type="InterPro" id="IPR050196">
    <property type="entry name" value="Cytochrome_P450_Monoox"/>
</dbReference>
<evidence type="ECO:0000256" key="3">
    <source>
        <dbReference type="RuleBase" id="RU000461"/>
    </source>
</evidence>
<proteinExistence type="inferred from homology"/>
<dbReference type="PRINTS" id="PR00463">
    <property type="entry name" value="EP450I"/>
</dbReference>
<dbReference type="InterPro" id="IPR002401">
    <property type="entry name" value="Cyt_P450_E_grp-I"/>
</dbReference>
<dbReference type="AlphaFoldDB" id="A0ABD0LQR1"/>
<comment type="caution">
    <text evidence="4">The sequence shown here is derived from an EMBL/GenBank/DDBJ whole genome shotgun (WGS) entry which is preliminary data.</text>
</comment>
<dbReference type="PANTHER" id="PTHR24291:SF201">
    <property type="entry name" value="CYTOCHROME P450, FAMILY 4, SUBFAMILY B, POLYPEPTIDE 7"/>
    <property type="match status" value="1"/>
</dbReference>
<dbReference type="InterPro" id="IPR017972">
    <property type="entry name" value="Cyt_P450_CS"/>
</dbReference>
<dbReference type="InterPro" id="IPR001128">
    <property type="entry name" value="Cyt_P450"/>
</dbReference>
<dbReference type="Proteomes" id="UP001519460">
    <property type="component" value="Unassembled WGS sequence"/>
</dbReference>
<evidence type="ECO:0000313" key="5">
    <source>
        <dbReference type="Proteomes" id="UP001519460"/>
    </source>
</evidence>
<feature type="binding site" description="axial binding residue" evidence="2">
    <location>
        <position position="432"/>
    </location>
    <ligand>
        <name>heme</name>
        <dbReference type="ChEBI" id="CHEBI:30413"/>
    </ligand>
    <ligandPart>
        <name>Fe</name>
        <dbReference type="ChEBI" id="CHEBI:18248"/>
    </ligandPart>
</feature>
<dbReference type="PANTHER" id="PTHR24291">
    <property type="entry name" value="CYTOCHROME P450 FAMILY 4"/>
    <property type="match status" value="1"/>
</dbReference>
<dbReference type="InterPro" id="IPR036396">
    <property type="entry name" value="Cyt_P450_sf"/>
</dbReference>
<keyword evidence="3" id="KW-0503">Monooxygenase</keyword>
<keyword evidence="3" id="KW-0560">Oxidoreductase</keyword>